<reference evidence="3" key="1">
    <citation type="submission" date="2025-08" db="UniProtKB">
        <authorList>
            <consortium name="Ensembl"/>
        </authorList>
    </citation>
    <scope>IDENTIFICATION</scope>
</reference>
<sequence length="147" mass="16194">MDQNCDLIFLLDGSQEDLGAPSPSAGSAWLHVKNTRKRTVTSATLSAGTCEIVTLDRDSSQPRRTIARQTGRCACRKGQIAGTMRARPACVDVGIVWTRQWCDMTPCLDHEVCELLVDQSGWTCRQPGGRVKTTTVRARRGRKLMGM</sequence>
<dbReference type="OMA" id="AGTCEII"/>
<reference evidence="3" key="2">
    <citation type="submission" date="2025-09" db="UniProtKB">
        <authorList>
            <consortium name="Ensembl"/>
        </authorList>
    </citation>
    <scope>IDENTIFICATION</scope>
</reference>
<organism evidence="3 4">
    <name type="scientific">Mola mola</name>
    <name type="common">Ocean sunfish</name>
    <name type="synonym">Tetraodon mola</name>
    <dbReference type="NCBI Taxonomy" id="94237"/>
    <lineage>
        <taxon>Eukaryota</taxon>
        <taxon>Metazoa</taxon>
        <taxon>Chordata</taxon>
        <taxon>Craniata</taxon>
        <taxon>Vertebrata</taxon>
        <taxon>Euteleostomi</taxon>
        <taxon>Actinopterygii</taxon>
        <taxon>Neopterygii</taxon>
        <taxon>Teleostei</taxon>
        <taxon>Neoteleostei</taxon>
        <taxon>Acanthomorphata</taxon>
        <taxon>Eupercaria</taxon>
        <taxon>Tetraodontiformes</taxon>
        <taxon>Molidae</taxon>
        <taxon>Mola</taxon>
    </lineage>
</organism>
<dbReference type="GO" id="GO:0005615">
    <property type="term" value="C:extracellular space"/>
    <property type="evidence" value="ECO:0007669"/>
    <property type="project" value="TreeGrafter"/>
</dbReference>
<proteinExistence type="inferred from homology"/>
<keyword evidence="4" id="KW-1185">Reference proteome</keyword>
<evidence type="ECO:0000313" key="4">
    <source>
        <dbReference type="Proteomes" id="UP000261620"/>
    </source>
</evidence>
<dbReference type="Ensembl" id="ENSMMOT00000025396.1">
    <property type="protein sequence ID" value="ENSMMOP00000024977.1"/>
    <property type="gene ID" value="ENSMMOG00000018972.1"/>
</dbReference>
<dbReference type="PANTHER" id="PTHR31878">
    <property type="entry name" value="CHEMOKINE-LIKE PROTEIN TAFA-5-RELATED"/>
    <property type="match status" value="1"/>
</dbReference>
<keyword evidence="2" id="KW-0732">Signal</keyword>
<dbReference type="GO" id="GO:0048018">
    <property type="term" value="F:receptor ligand activity"/>
    <property type="evidence" value="ECO:0007669"/>
    <property type="project" value="TreeGrafter"/>
</dbReference>
<name>A0A3Q4BTS6_MOLML</name>
<evidence type="ECO:0000313" key="3">
    <source>
        <dbReference type="Ensembl" id="ENSMMOP00000024977.1"/>
    </source>
</evidence>
<evidence type="ECO:0000256" key="1">
    <source>
        <dbReference type="ARBA" id="ARBA00006101"/>
    </source>
</evidence>
<dbReference type="PANTHER" id="PTHR31878:SF0">
    <property type="entry name" value="CHEMOKINE-LIKE PROTEIN TAFA-5"/>
    <property type="match status" value="1"/>
</dbReference>
<dbReference type="AlphaFoldDB" id="A0A3Q4BTS6"/>
<dbReference type="InterPro" id="IPR040329">
    <property type="entry name" value="TAFA-5"/>
</dbReference>
<dbReference type="GO" id="GO:0007186">
    <property type="term" value="P:G protein-coupled receptor signaling pathway"/>
    <property type="evidence" value="ECO:0007669"/>
    <property type="project" value="TreeGrafter"/>
</dbReference>
<dbReference type="GO" id="GO:0001664">
    <property type="term" value="F:G protein-coupled receptor binding"/>
    <property type="evidence" value="ECO:0007669"/>
    <property type="project" value="TreeGrafter"/>
</dbReference>
<evidence type="ECO:0000256" key="2">
    <source>
        <dbReference type="ARBA" id="ARBA00022729"/>
    </source>
</evidence>
<dbReference type="InterPro" id="IPR020350">
    <property type="entry name" value="Chemokine-like_TAFA"/>
</dbReference>
<protein>
    <submittedName>
        <fullName evidence="3">Uncharacterized protein</fullName>
    </submittedName>
</protein>
<accession>A0A3Q4BTS6</accession>
<dbReference type="Pfam" id="PF12020">
    <property type="entry name" value="TAFA"/>
    <property type="match status" value="1"/>
</dbReference>
<dbReference type="Proteomes" id="UP000261620">
    <property type="component" value="Unplaced"/>
</dbReference>
<comment type="similarity">
    <text evidence="1">Belongs to the TAFA family.</text>
</comment>